<dbReference type="Proteomes" id="UP001172386">
    <property type="component" value="Unassembled WGS sequence"/>
</dbReference>
<comment type="caution">
    <text evidence="1">The sequence shown here is derived from an EMBL/GenBank/DDBJ whole genome shotgun (WGS) entry which is preliminary data.</text>
</comment>
<accession>A0ACC2ZSG2</accession>
<evidence type="ECO:0000313" key="2">
    <source>
        <dbReference type="Proteomes" id="UP001172386"/>
    </source>
</evidence>
<reference evidence="1" key="1">
    <citation type="submission" date="2022-10" db="EMBL/GenBank/DDBJ databases">
        <title>Culturing micro-colonial fungi from biological soil crusts in the Mojave desert and describing Neophaeococcomyces mojavensis, and introducing the new genera and species Taxawa tesnikishii.</title>
        <authorList>
            <person name="Kurbessoian T."/>
            <person name="Stajich J.E."/>
        </authorList>
    </citation>
    <scope>NUCLEOTIDE SEQUENCE</scope>
    <source>
        <strain evidence="1">JES_112</strain>
    </source>
</reference>
<protein>
    <submittedName>
        <fullName evidence="1">Uncharacterized protein</fullName>
    </submittedName>
</protein>
<dbReference type="EMBL" id="JAPDRQ010000332">
    <property type="protein sequence ID" value="KAJ9650543.1"/>
    <property type="molecule type" value="Genomic_DNA"/>
</dbReference>
<sequence length="624" mass="68633">MPYIGIGLHVLAAIYFAVHAIRSGQSLYWLILLFSFPLLGSVVYFLAIYFPEARNSRGARKAIRSAKQLMDPGQDLRNARAELSRTPTVQNRVRLGMTLLDASQAEEARTLLEQAASSPLGDDPYILTGLARARLDSGQPALAVETLDGLFARHPDVRRKPEQTLLYAQALATGQAPGARVAFERAVECGNDAAARCLYAEWLMAQPQPDDREQARSLFASIIDDAQHWSRHARSHNATWLERAKACTTNIADSAAAQGSSFVASYATILKMLKVVTASALLHWHRAQPGVFLCVPPETGGRDSKPRFYAEVNACQPASPLRWCRLAIRRPTMAGGAWRPCACRFSVDRVSNHAPSATFIGGGFCMHARSPAMTKPHSPAPHSIHDVPANGPDLDPNSLIALLHSIGAGAASDGQPWPERHQMPGRRIALADTDCSLAGLRVVLEILLAAERARENGELEQYVGPRVMEGLIMAGLGLTAHATVLAAQIHWPVPPVPEQLAFQSIPDDRFSLLRRQVRQFVEARPRQGFEFVEQRQDATLQIYCRGVPVLWLERRSHYLLLQVSLDAHQRAPAVVRLRALLQWQLEPLDYLEQVLADVPEPVLLDRVLQILASDVPDGARCGVP</sequence>
<proteinExistence type="predicted"/>
<gene>
    <name evidence="1" type="ORF">H2198_010158</name>
</gene>
<keyword evidence="2" id="KW-1185">Reference proteome</keyword>
<organism evidence="1 2">
    <name type="scientific">Neophaeococcomyces mojaviensis</name>
    <dbReference type="NCBI Taxonomy" id="3383035"/>
    <lineage>
        <taxon>Eukaryota</taxon>
        <taxon>Fungi</taxon>
        <taxon>Dikarya</taxon>
        <taxon>Ascomycota</taxon>
        <taxon>Pezizomycotina</taxon>
        <taxon>Eurotiomycetes</taxon>
        <taxon>Chaetothyriomycetidae</taxon>
        <taxon>Chaetothyriales</taxon>
        <taxon>Chaetothyriales incertae sedis</taxon>
        <taxon>Neophaeococcomyces</taxon>
    </lineage>
</organism>
<name>A0ACC2ZSG2_9EURO</name>
<evidence type="ECO:0000313" key="1">
    <source>
        <dbReference type="EMBL" id="KAJ9650543.1"/>
    </source>
</evidence>